<dbReference type="AlphaFoldDB" id="A0A6M3XUS3"/>
<accession>A0A6M3XUS3</accession>
<dbReference type="EMBL" id="MT144934">
    <property type="protein sequence ID" value="QJI01587.1"/>
    <property type="molecule type" value="Genomic_DNA"/>
</dbReference>
<organism evidence="1">
    <name type="scientific">viral metagenome</name>
    <dbReference type="NCBI Taxonomy" id="1070528"/>
    <lineage>
        <taxon>unclassified sequences</taxon>
        <taxon>metagenomes</taxon>
        <taxon>organismal metagenomes</taxon>
    </lineage>
</organism>
<reference evidence="1" key="1">
    <citation type="submission" date="2020-03" db="EMBL/GenBank/DDBJ databases">
        <title>The deep terrestrial virosphere.</title>
        <authorList>
            <person name="Holmfeldt K."/>
            <person name="Nilsson E."/>
            <person name="Simone D."/>
            <person name="Lopez-Fernandez M."/>
            <person name="Wu X."/>
            <person name="de Brujin I."/>
            <person name="Lundin D."/>
            <person name="Andersson A."/>
            <person name="Bertilsson S."/>
            <person name="Dopson M."/>
        </authorList>
    </citation>
    <scope>NUCLEOTIDE SEQUENCE</scope>
    <source>
        <strain evidence="1">TM448B02660</strain>
    </source>
</reference>
<evidence type="ECO:0000313" key="1">
    <source>
        <dbReference type="EMBL" id="QJI01587.1"/>
    </source>
</evidence>
<sequence length="114" mass="13313">MVSMKTETEQQGKITLEDIENFSRRHGARRTSQIMSILGKRQNLYDAINSEVGQALFKQTMDEIDALFNKHLDGEASEQDIMKYNILKSILIEWARKLATYEKFKLKLTEKEQD</sequence>
<name>A0A6M3XUS3_9ZZZZ</name>
<proteinExistence type="predicted"/>
<gene>
    <name evidence="1" type="ORF">TM448B02660_0008</name>
</gene>
<protein>
    <submittedName>
        <fullName evidence="1">Uncharacterized protein</fullName>
    </submittedName>
</protein>